<dbReference type="Proteomes" id="UP001139000">
    <property type="component" value="Unassembled WGS sequence"/>
</dbReference>
<name>A0A9X1PQU4_9BACT</name>
<evidence type="ECO:0000256" key="1">
    <source>
        <dbReference type="SAM" id="SignalP"/>
    </source>
</evidence>
<keyword evidence="3" id="KW-1185">Reference proteome</keyword>
<accession>A0A9X1PQU4</accession>
<evidence type="ECO:0000313" key="3">
    <source>
        <dbReference type="Proteomes" id="UP001139000"/>
    </source>
</evidence>
<dbReference type="RefSeq" id="WP_234657386.1">
    <property type="nucleotide sequence ID" value="NZ_CP094997.1"/>
</dbReference>
<reference evidence="2" key="1">
    <citation type="submission" date="2021-12" db="EMBL/GenBank/DDBJ databases">
        <title>Novel species in genus Dyadobacter.</title>
        <authorList>
            <person name="Ma C."/>
        </authorList>
    </citation>
    <scope>NUCLEOTIDE SEQUENCE</scope>
    <source>
        <strain evidence="2">LJ419</strain>
    </source>
</reference>
<gene>
    <name evidence="2" type="ORF">LXM26_23195</name>
</gene>
<sequence length="460" mass="51026">MKKLLCLIFLALAGLLLNCKKNAEVLVIAPNPEPEKANLTKAVEFLKGISVTGADKIVFDSVTNSYMVSLPDRYDENEAEITVSMQKDIVLWDNYKTGVTADSIIKYKYKGTSPLNFKVSDNPEKSWFIFNVYFNFSGTPEIELLSKEIPINSTGSTLPIRYLAKVGSIPAAPEQNGTMVRIINRKTGFITESSLQLENLYVNFNEAQNLITNDPLAIEIHLYNQNAVVFEGVKFTRGVPAFFVAPDYKFEYSRKDTIKVTGGFFLPNAKYSVTFSSDFLSAPVTKNVRYHDVSRLTLDNIPANLPEGPYLISFHENGKLLGKSAIYMSNLGPSAVTSIWMSKTNAIENIWKGELGGAVIRNVNLPSCNRGDFFFARTLPLVAGNLSNAKLPNLRLKRDGVTVELKASLQIFHWAIAGVSFAVGKYTIPANLAPGAYEVTSIHVVDGKESKPYWSKMEIR</sequence>
<evidence type="ECO:0000313" key="2">
    <source>
        <dbReference type="EMBL" id="MCF0064439.1"/>
    </source>
</evidence>
<feature type="signal peptide" evidence="1">
    <location>
        <begin position="1"/>
        <end position="23"/>
    </location>
</feature>
<organism evidence="2 3">
    <name type="scientific">Dyadobacter chenwenxiniae</name>
    <dbReference type="NCBI Taxonomy" id="2906456"/>
    <lineage>
        <taxon>Bacteria</taxon>
        <taxon>Pseudomonadati</taxon>
        <taxon>Bacteroidota</taxon>
        <taxon>Cytophagia</taxon>
        <taxon>Cytophagales</taxon>
        <taxon>Spirosomataceae</taxon>
        <taxon>Dyadobacter</taxon>
    </lineage>
</organism>
<keyword evidence="1" id="KW-0732">Signal</keyword>
<proteinExistence type="predicted"/>
<protein>
    <submittedName>
        <fullName evidence="2">Uncharacterized protein</fullName>
    </submittedName>
</protein>
<dbReference type="AlphaFoldDB" id="A0A9X1PQU4"/>
<dbReference type="EMBL" id="JAJTTC010000007">
    <property type="protein sequence ID" value="MCF0064439.1"/>
    <property type="molecule type" value="Genomic_DNA"/>
</dbReference>
<comment type="caution">
    <text evidence="2">The sequence shown here is derived from an EMBL/GenBank/DDBJ whole genome shotgun (WGS) entry which is preliminary data.</text>
</comment>
<feature type="chain" id="PRO_5040963645" evidence="1">
    <location>
        <begin position="24"/>
        <end position="460"/>
    </location>
</feature>